<dbReference type="SUPFAM" id="SSF47986">
    <property type="entry name" value="DEATH domain"/>
    <property type="match status" value="1"/>
</dbReference>
<dbReference type="Ensembl" id="ENSDLAT00005006635.2">
    <property type="protein sequence ID" value="ENSDLAP00005006183.2"/>
    <property type="gene ID" value="ENSDLAG00005003130.2"/>
</dbReference>
<dbReference type="InterPro" id="IPR011029">
    <property type="entry name" value="DEATH-like_dom_sf"/>
</dbReference>
<dbReference type="Proteomes" id="UP000694389">
    <property type="component" value="Unassembled WGS sequence"/>
</dbReference>
<keyword evidence="3" id="KW-1185">Reference proteome</keyword>
<evidence type="ECO:0000313" key="2">
    <source>
        <dbReference type="Ensembl" id="ENSDLAP00005006183.2"/>
    </source>
</evidence>
<dbReference type="CDD" id="cd08321">
    <property type="entry name" value="Pyrin_ASC-like"/>
    <property type="match status" value="1"/>
</dbReference>
<accession>A0A8C4DL10</accession>
<sequence>YSRTKKDILNTLEDLKHEEFKKFKWYLKQPNILEGYETIKESKLEKAKRRDTVDLMVNTFDLDGALKVTKKVLEKINRNDLVQSLPDSSSGQSHFIYLYFRSDEQTLSARPGMVSGLAAFRGFVLLREERTSTGDTESGVSSMPPLARISPCQLAMRASKRA</sequence>
<dbReference type="InterPro" id="IPR004020">
    <property type="entry name" value="DAPIN"/>
</dbReference>
<dbReference type="PROSITE" id="PS50824">
    <property type="entry name" value="DAPIN"/>
    <property type="match status" value="1"/>
</dbReference>
<dbReference type="SMART" id="SM01289">
    <property type="entry name" value="PYRIN"/>
    <property type="match status" value="1"/>
</dbReference>
<organism evidence="2 3">
    <name type="scientific">Dicentrarchus labrax</name>
    <name type="common">European seabass</name>
    <name type="synonym">Morone labrax</name>
    <dbReference type="NCBI Taxonomy" id="13489"/>
    <lineage>
        <taxon>Eukaryota</taxon>
        <taxon>Metazoa</taxon>
        <taxon>Chordata</taxon>
        <taxon>Craniata</taxon>
        <taxon>Vertebrata</taxon>
        <taxon>Euteleostomi</taxon>
        <taxon>Actinopterygii</taxon>
        <taxon>Neopterygii</taxon>
        <taxon>Teleostei</taxon>
        <taxon>Neoteleostei</taxon>
        <taxon>Acanthomorphata</taxon>
        <taxon>Eupercaria</taxon>
        <taxon>Moronidae</taxon>
        <taxon>Dicentrarchus</taxon>
    </lineage>
</organism>
<dbReference type="Gene3D" id="1.10.533.10">
    <property type="entry name" value="Death Domain, Fas"/>
    <property type="match status" value="1"/>
</dbReference>
<feature type="domain" description="Pyrin" evidence="1">
    <location>
        <begin position="1"/>
        <end position="91"/>
    </location>
</feature>
<proteinExistence type="predicted"/>
<evidence type="ECO:0000259" key="1">
    <source>
        <dbReference type="PROSITE" id="PS50824"/>
    </source>
</evidence>
<protein>
    <recommendedName>
        <fullName evidence="1">Pyrin domain-containing protein</fullName>
    </recommendedName>
</protein>
<name>A0A8C4DL10_DICLA</name>
<reference evidence="2" key="2">
    <citation type="submission" date="2025-09" db="UniProtKB">
        <authorList>
            <consortium name="Ensembl"/>
        </authorList>
    </citation>
    <scope>IDENTIFICATION</scope>
</reference>
<reference evidence="2" key="1">
    <citation type="submission" date="2025-08" db="UniProtKB">
        <authorList>
            <consortium name="Ensembl"/>
        </authorList>
    </citation>
    <scope>IDENTIFICATION</scope>
</reference>
<evidence type="ECO:0000313" key="3">
    <source>
        <dbReference type="Proteomes" id="UP000694389"/>
    </source>
</evidence>
<dbReference type="GeneTree" id="ENSGT01010000223506"/>
<dbReference type="Pfam" id="PF02758">
    <property type="entry name" value="PYRIN"/>
    <property type="match status" value="1"/>
</dbReference>
<dbReference type="AlphaFoldDB" id="A0A8C4DL10"/>